<proteinExistence type="predicted"/>
<dbReference type="InterPro" id="IPR021109">
    <property type="entry name" value="Peptidase_aspartic_dom_sf"/>
</dbReference>
<dbReference type="InterPro" id="IPR036034">
    <property type="entry name" value="PDZ_sf"/>
</dbReference>
<dbReference type="SUPFAM" id="SSF50156">
    <property type="entry name" value="PDZ domain-like"/>
    <property type="match status" value="1"/>
</dbReference>
<gene>
    <name evidence="1" type="ORF">SAMN05444350_1458</name>
</gene>
<sequence>MKKNSFILSGVILLVFCYSCIFKGDIYTNRTPFVINPLDRKMVLQVKFNDSTMANMIFDSGWNRLGFALDSAFYLEHPDLMAASSVVKVEAGGSAWTPEYHTKFAECTSPPTMKLGEINCVYPIFGVSSLKRIWGPLTVDGIFNIPANDSTHVWELNFEQNYIEIHSGCEFVMPQDCFIFPLEEDSLYFKIKMPMHVKCASGDTLTINRPFLIDTGAAYDICLMYQTPELQFFNKQQDAVWLQFVDRYCRRYTVQTTLFESFQMDSVRIYTFDFPNNVSDYVVGTNFLKRFNVYFDLPNRRIGLQPHKNYQRVVNPSIRRYYVGTRNDSRGLPSIIDNIADCPGNPYQEAGFRLGDMITHIDTIKTETATREALARLQDADSITYGIIRDGKPMKIVVHFDRSIPQGD</sequence>
<organism evidence="1 2">
    <name type="scientific">Bacteroides stercorirosoris</name>
    <dbReference type="NCBI Taxonomy" id="871324"/>
    <lineage>
        <taxon>Bacteria</taxon>
        <taxon>Pseudomonadati</taxon>
        <taxon>Bacteroidota</taxon>
        <taxon>Bacteroidia</taxon>
        <taxon>Bacteroidales</taxon>
        <taxon>Bacteroidaceae</taxon>
        <taxon>Bacteroides</taxon>
    </lineage>
</organism>
<dbReference type="Proteomes" id="UP000184192">
    <property type="component" value="Unassembled WGS sequence"/>
</dbReference>
<accession>A0A1M6L7P6</accession>
<dbReference type="EMBL" id="FQZN01000045">
    <property type="protein sequence ID" value="SHJ67223.1"/>
    <property type="molecule type" value="Genomic_DNA"/>
</dbReference>
<dbReference type="SUPFAM" id="SSF50630">
    <property type="entry name" value="Acid proteases"/>
    <property type="match status" value="1"/>
</dbReference>
<keyword evidence="2" id="KW-1185">Reference proteome</keyword>
<dbReference type="RefSeq" id="WP_034524622.1">
    <property type="nucleotide sequence ID" value="NZ_FQZN01000045.1"/>
</dbReference>
<dbReference type="AlphaFoldDB" id="A0A1M6L7P6"/>
<dbReference type="Gene3D" id="2.30.42.10">
    <property type="match status" value="1"/>
</dbReference>
<name>A0A1M6L7P6_9BACE</name>
<dbReference type="Gene3D" id="2.40.70.10">
    <property type="entry name" value="Acid Proteases"/>
    <property type="match status" value="1"/>
</dbReference>
<protein>
    <recommendedName>
        <fullName evidence="3">PDZ domain-containing protein</fullName>
    </recommendedName>
</protein>
<dbReference type="eggNOG" id="ENOG5030X22">
    <property type="taxonomic scope" value="Bacteria"/>
</dbReference>
<evidence type="ECO:0008006" key="3">
    <source>
        <dbReference type="Google" id="ProtNLM"/>
    </source>
</evidence>
<evidence type="ECO:0000313" key="1">
    <source>
        <dbReference type="EMBL" id="SHJ67223.1"/>
    </source>
</evidence>
<dbReference type="GeneID" id="92714571"/>
<evidence type="ECO:0000313" key="2">
    <source>
        <dbReference type="Proteomes" id="UP000184192"/>
    </source>
</evidence>
<reference evidence="2" key="1">
    <citation type="submission" date="2016-11" db="EMBL/GenBank/DDBJ databases">
        <authorList>
            <person name="Varghese N."/>
            <person name="Submissions S."/>
        </authorList>
    </citation>
    <scope>NUCLEOTIDE SEQUENCE [LARGE SCALE GENOMIC DNA]</scope>
    <source>
        <strain evidence="2">DSM 26884</strain>
    </source>
</reference>